<dbReference type="InterPro" id="IPR057326">
    <property type="entry name" value="KR_dom"/>
</dbReference>
<evidence type="ECO:0000256" key="2">
    <source>
        <dbReference type="ARBA" id="ARBA00023002"/>
    </source>
</evidence>
<protein>
    <submittedName>
        <fullName evidence="5">SDR family oxidoreductase</fullName>
    </submittedName>
</protein>
<dbReference type="EMBL" id="CP062803">
    <property type="protein sequence ID" value="QOT75746.1"/>
    <property type="molecule type" value="Genomic_DNA"/>
</dbReference>
<proteinExistence type="inferred from homology"/>
<dbReference type="PRINTS" id="PR00080">
    <property type="entry name" value="SDRFAMILY"/>
</dbReference>
<comment type="similarity">
    <text evidence="1">Belongs to the short-chain dehydrogenases/reductases (SDR) family.</text>
</comment>
<gene>
    <name evidence="5" type="ORF">F7R26_016430</name>
</gene>
<evidence type="ECO:0000313" key="5">
    <source>
        <dbReference type="EMBL" id="QOT75746.1"/>
    </source>
</evidence>
<accession>A0A643FQH5</accession>
<keyword evidence="2" id="KW-0560">Oxidoreductase</keyword>
<dbReference type="GO" id="GO:0016491">
    <property type="term" value="F:oxidoreductase activity"/>
    <property type="evidence" value="ECO:0007669"/>
    <property type="project" value="UniProtKB-KW"/>
</dbReference>
<dbReference type="CDD" id="cd05233">
    <property type="entry name" value="SDR_c"/>
    <property type="match status" value="1"/>
</dbReference>
<dbReference type="AlphaFoldDB" id="A0A643FQH5"/>
<dbReference type="InterPro" id="IPR002347">
    <property type="entry name" value="SDR_fam"/>
</dbReference>
<dbReference type="InterPro" id="IPR036291">
    <property type="entry name" value="NAD(P)-bd_dom_sf"/>
</dbReference>
<evidence type="ECO:0000313" key="6">
    <source>
        <dbReference type="Proteomes" id="UP000397656"/>
    </source>
</evidence>
<evidence type="ECO:0000256" key="3">
    <source>
        <dbReference type="ARBA" id="ARBA00023027"/>
    </source>
</evidence>
<dbReference type="NCBIfam" id="NF005559">
    <property type="entry name" value="PRK07231.1"/>
    <property type="match status" value="1"/>
</dbReference>
<dbReference type="PROSITE" id="PS00061">
    <property type="entry name" value="ADH_SHORT"/>
    <property type="match status" value="1"/>
</dbReference>
<evidence type="ECO:0000259" key="4">
    <source>
        <dbReference type="SMART" id="SM00822"/>
    </source>
</evidence>
<dbReference type="Proteomes" id="UP000397656">
    <property type="component" value="Chromosome 1"/>
</dbReference>
<sequence length="253" mass="25955">MIELQGRNALITGAAQGLGLAIARLFVERGARVMLADIDEAGAASAADELGPQARFVPCDVTRSADWARAVEAATAAFGGLDTLVNNAGIEIVKPLFEQSEEEVSRLMSINVMGVFLGMKHTLGALAASGKGAVVNISSLAGTNGVPLFGSYAASKSAVIQLTRTAAAELRPAGIRVNAVCPGFVSTAMVDRLIPTVEAIVGVPFSALVAVKQLRLGTPQEVAEMTAFLASDAASWTTGSHYIMDGGLSAGLL</sequence>
<dbReference type="Pfam" id="PF13561">
    <property type="entry name" value="adh_short_C2"/>
    <property type="match status" value="1"/>
</dbReference>
<feature type="domain" description="Ketoreductase" evidence="4">
    <location>
        <begin position="7"/>
        <end position="183"/>
    </location>
</feature>
<dbReference type="FunFam" id="3.40.50.720:FF:000084">
    <property type="entry name" value="Short-chain dehydrogenase reductase"/>
    <property type="match status" value="1"/>
</dbReference>
<keyword evidence="3" id="KW-0520">NAD</keyword>
<organism evidence="5 6">
    <name type="scientific">Cupriavidus basilensis</name>
    <dbReference type="NCBI Taxonomy" id="68895"/>
    <lineage>
        <taxon>Bacteria</taxon>
        <taxon>Pseudomonadati</taxon>
        <taxon>Pseudomonadota</taxon>
        <taxon>Betaproteobacteria</taxon>
        <taxon>Burkholderiales</taxon>
        <taxon>Burkholderiaceae</taxon>
        <taxon>Cupriavidus</taxon>
    </lineage>
</organism>
<dbReference type="InterPro" id="IPR020904">
    <property type="entry name" value="Sc_DH/Rdtase_CS"/>
</dbReference>
<dbReference type="Gene3D" id="3.40.50.720">
    <property type="entry name" value="NAD(P)-binding Rossmann-like Domain"/>
    <property type="match status" value="1"/>
</dbReference>
<dbReference type="PANTHER" id="PTHR24321:SF8">
    <property type="entry name" value="ESTRADIOL 17-BETA-DEHYDROGENASE 8-RELATED"/>
    <property type="match status" value="1"/>
</dbReference>
<dbReference type="PANTHER" id="PTHR24321">
    <property type="entry name" value="DEHYDROGENASES, SHORT CHAIN"/>
    <property type="match status" value="1"/>
</dbReference>
<dbReference type="SMART" id="SM00822">
    <property type="entry name" value="PKS_KR"/>
    <property type="match status" value="1"/>
</dbReference>
<evidence type="ECO:0000256" key="1">
    <source>
        <dbReference type="ARBA" id="ARBA00006484"/>
    </source>
</evidence>
<reference evidence="5 6" key="1">
    <citation type="submission" date="2020-10" db="EMBL/GenBank/DDBJ databases">
        <title>Complete genome sequence of Cupriavidus basilensis CCUG 49340T.</title>
        <authorList>
            <person name="Salva-Serra F."/>
            <person name="Donoso R.A."/>
            <person name="Cho K.H."/>
            <person name="Yoo J.A."/>
            <person name="Lee K."/>
            <person name="Yoon S.-H."/>
            <person name="Perez-Pantoja D."/>
            <person name="Moore E.R.B."/>
        </authorList>
    </citation>
    <scope>NUCLEOTIDE SEQUENCE [LARGE SCALE GENOMIC DNA]</scope>
    <source>
        <strain evidence="6">CCUG 49340</strain>
    </source>
</reference>
<name>A0A643FQH5_9BURK</name>
<dbReference type="GeneID" id="98402502"/>
<dbReference type="SUPFAM" id="SSF51735">
    <property type="entry name" value="NAD(P)-binding Rossmann-fold domains"/>
    <property type="match status" value="1"/>
</dbReference>
<dbReference type="RefSeq" id="WP_150990908.1">
    <property type="nucleotide sequence ID" value="NZ_CP062803.1"/>
</dbReference>
<dbReference type="PRINTS" id="PR00081">
    <property type="entry name" value="GDHRDH"/>
</dbReference>